<dbReference type="Proteomes" id="UP001630127">
    <property type="component" value="Unassembled WGS sequence"/>
</dbReference>
<dbReference type="PANTHER" id="PTHR12874">
    <property type="entry name" value="F-BOX ONLY PROTEIN 48-RELATED"/>
    <property type="match status" value="1"/>
</dbReference>
<name>A0ABD3AR69_9GENT</name>
<comment type="pathway">
    <text evidence="1">Protein modification; protein ubiquitination.</text>
</comment>
<gene>
    <name evidence="3" type="ORF">ACH5RR_007206</name>
</gene>
<dbReference type="InterPro" id="IPR001810">
    <property type="entry name" value="F-box_dom"/>
</dbReference>
<keyword evidence="1" id="KW-0539">Nucleus</keyword>
<evidence type="ECO:0000259" key="2">
    <source>
        <dbReference type="Pfam" id="PF12937"/>
    </source>
</evidence>
<keyword evidence="4" id="KW-1185">Reference proteome</keyword>
<reference evidence="3 4" key="1">
    <citation type="submission" date="2024-11" db="EMBL/GenBank/DDBJ databases">
        <title>A near-complete genome assembly of Cinchona calisaya.</title>
        <authorList>
            <person name="Lian D.C."/>
            <person name="Zhao X.W."/>
            <person name="Wei L."/>
        </authorList>
    </citation>
    <scope>NUCLEOTIDE SEQUENCE [LARGE SCALE GENOMIC DNA]</scope>
    <source>
        <tissue evidence="3">Nenye</tissue>
    </source>
</reference>
<dbReference type="Gene3D" id="1.20.1280.50">
    <property type="match status" value="1"/>
</dbReference>
<dbReference type="GO" id="GO:0005634">
    <property type="term" value="C:nucleus"/>
    <property type="evidence" value="ECO:0007669"/>
    <property type="project" value="UniProtKB-SubCell"/>
</dbReference>
<proteinExistence type="predicted"/>
<comment type="function">
    <text evidence="1">Acts as a component of a SCF E3 ubiquitin ligase complexes.</text>
</comment>
<comment type="caution">
    <text evidence="3">The sequence shown here is derived from an EMBL/GenBank/DDBJ whole genome shotgun (WGS) entry which is preliminary data.</text>
</comment>
<dbReference type="EMBL" id="JBJUIK010000003">
    <property type="protein sequence ID" value="KAL3533685.1"/>
    <property type="molecule type" value="Genomic_DNA"/>
</dbReference>
<comment type="subunit">
    <text evidence="1">Component of the SCF-type E3 ligase complex.</text>
</comment>
<dbReference type="GO" id="GO:0019005">
    <property type="term" value="C:SCF ubiquitin ligase complex"/>
    <property type="evidence" value="ECO:0007669"/>
    <property type="project" value="UniProtKB-UniRule"/>
</dbReference>
<evidence type="ECO:0000256" key="1">
    <source>
        <dbReference type="RuleBase" id="RU369085"/>
    </source>
</evidence>
<comment type="subcellular location">
    <subcellularLocation>
        <location evidence="1">Nucleus</location>
    </subcellularLocation>
</comment>
<feature type="domain" description="F-box" evidence="2">
    <location>
        <begin position="14"/>
        <end position="51"/>
    </location>
</feature>
<keyword evidence="1" id="KW-0833">Ubl conjugation pathway</keyword>
<dbReference type="SUPFAM" id="SSF81383">
    <property type="entry name" value="F-box domain"/>
    <property type="match status" value="1"/>
</dbReference>
<dbReference type="GO" id="GO:0031146">
    <property type="term" value="P:SCF-dependent proteasomal ubiquitin-dependent protein catabolic process"/>
    <property type="evidence" value="ECO:0007669"/>
    <property type="project" value="UniProtKB-UniRule"/>
</dbReference>
<dbReference type="Pfam" id="PF12937">
    <property type="entry name" value="F-box-like"/>
    <property type="match status" value="1"/>
</dbReference>
<dbReference type="GO" id="GO:0016567">
    <property type="term" value="P:protein ubiquitination"/>
    <property type="evidence" value="ECO:0007669"/>
    <property type="project" value="UniProtKB-UniRule"/>
</dbReference>
<dbReference type="AlphaFoldDB" id="A0ABD3AR69"/>
<protein>
    <recommendedName>
        <fullName evidence="1">F-box protein</fullName>
    </recommendedName>
</protein>
<organism evidence="3 4">
    <name type="scientific">Cinchona calisaya</name>
    <dbReference type="NCBI Taxonomy" id="153742"/>
    <lineage>
        <taxon>Eukaryota</taxon>
        <taxon>Viridiplantae</taxon>
        <taxon>Streptophyta</taxon>
        <taxon>Embryophyta</taxon>
        <taxon>Tracheophyta</taxon>
        <taxon>Spermatophyta</taxon>
        <taxon>Magnoliopsida</taxon>
        <taxon>eudicotyledons</taxon>
        <taxon>Gunneridae</taxon>
        <taxon>Pentapetalae</taxon>
        <taxon>asterids</taxon>
        <taxon>lamiids</taxon>
        <taxon>Gentianales</taxon>
        <taxon>Rubiaceae</taxon>
        <taxon>Cinchonoideae</taxon>
        <taxon>Cinchoneae</taxon>
        <taxon>Cinchona</taxon>
    </lineage>
</organism>
<dbReference type="PANTHER" id="PTHR12874:SF16">
    <property type="entry name" value="OS01G0800800 PROTEIN"/>
    <property type="match status" value="1"/>
</dbReference>
<evidence type="ECO:0000313" key="3">
    <source>
        <dbReference type="EMBL" id="KAL3533685.1"/>
    </source>
</evidence>
<dbReference type="InterPro" id="IPR036047">
    <property type="entry name" value="F-box-like_dom_sf"/>
</dbReference>
<evidence type="ECO:0000313" key="4">
    <source>
        <dbReference type="Proteomes" id="UP001630127"/>
    </source>
</evidence>
<accession>A0ABD3AR69</accession>
<sequence length="252" mass="27902">MSEKSLKSSPPWLVLSLVANHLDPKTLTIASTVCKSWYICMSSDHLWQPICSAIYPSLSNLRSANAAIPYRRLYTLGCTSEKRRLQKPLKPLLSLDNIFFSIDIYNSTSSCLGTTIKPGNELPIDKNFLFRFDIDCRECSVCIDALDDLRVVWNVVLKGFESVFTMMDCKGKGSFVLGLEGWFSKELPPSGCCSGGDAASGLVADLRLGLSECSGGKVMVEKMSVGVLSIVSWRYVCIDDALRYLQHFLLPC</sequence>